<dbReference type="RefSeq" id="XP_067756695.1">
    <property type="nucleotide sequence ID" value="XM_067900674.1"/>
</dbReference>
<dbReference type="AlphaFoldDB" id="A0A836IKN2"/>
<protein>
    <recommendedName>
        <fullName evidence="4">Proteasome assembly chaperone 3</fullName>
    </recommendedName>
</protein>
<gene>
    <name evidence="2" type="ORF">JKF63_04696</name>
</gene>
<feature type="region of interest" description="Disordered" evidence="1">
    <location>
        <begin position="1"/>
        <end position="25"/>
    </location>
</feature>
<evidence type="ECO:0000313" key="2">
    <source>
        <dbReference type="EMBL" id="KAG5502923.1"/>
    </source>
</evidence>
<dbReference type="InterPro" id="IPR018788">
    <property type="entry name" value="Proteasome_assmbl_chp_3"/>
</dbReference>
<dbReference type="Proteomes" id="UP000674318">
    <property type="component" value="Unassembled WGS sequence"/>
</dbReference>
<evidence type="ECO:0000256" key="1">
    <source>
        <dbReference type="SAM" id="MobiDB-lite"/>
    </source>
</evidence>
<dbReference type="EMBL" id="JAFJZO010000025">
    <property type="protein sequence ID" value="KAG5502923.1"/>
    <property type="molecule type" value="Genomic_DNA"/>
</dbReference>
<dbReference type="Gene3D" id="3.30.230.90">
    <property type="match status" value="1"/>
</dbReference>
<sequence length="190" mass="20535">MSSSVSDPSEAIMSSPAARQHHPTVEMEPALRQRSITFCFPDPSSLPSAEAAVSAEVADGSTCLVLHLSIRCFVDYLLLFVTEEETCAPGVLLRYDAPALGPAAFMYEEETPSLEFTVLLGLRDHPLTNLLASTIAHRIRRHGENRSLLMGLSVVQTAKKLRSGRAKKAFLDYTASNILEIAGGAPPTPK</sequence>
<dbReference type="PANTHER" id="PTHR31051:SF1">
    <property type="entry name" value="PROTEASOME ASSEMBLY CHAPERONE 3"/>
    <property type="match status" value="1"/>
</dbReference>
<dbReference type="OrthoDB" id="259603at2759"/>
<accession>A0A836IKN2</accession>
<dbReference type="Pfam" id="PF10178">
    <property type="entry name" value="PAC3"/>
    <property type="match status" value="1"/>
</dbReference>
<keyword evidence="3" id="KW-1185">Reference proteome</keyword>
<dbReference type="InterPro" id="IPR053720">
    <property type="entry name" value="Psm_Assembly_Chaperone"/>
</dbReference>
<organism evidence="2 3">
    <name type="scientific">Porcisia hertigi</name>
    <dbReference type="NCBI Taxonomy" id="2761500"/>
    <lineage>
        <taxon>Eukaryota</taxon>
        <taxon>Discoba</taxon>
        <taxon>Euglenozoa</taxon>
        <taxon>Kinetoplastea</taxon>
        <taxon>Metakinetoplastina</taxon>
        <taxon>Trypanosomatida</taxon>
        <taxon>Trypanosomatidae</taxon>
        <taxon>Leishmaniinae</taxon>
        <taxon>Porcisia</taxon>
    </lineage>
</organism>
<evidence type="ECO:0000313" key="3">
    <source>
        <dbReference type="Proteomes" id="UP000674318"/>
    </source>
</evidence>
<dbReference type="PANTHER" id="PTHR31051">
    <property type="entry name" value="PROTEASOME ASSEMBLY CHAPERONE 3"/>
    <property type="match status" value="1"/>
</dbReference>
<reference evidence="2 3" key="1">
    <citation type="submission" date="2021-02" db="EMBL/GenBank/DDBJ databases">
        <title>Porcisia hertigi Genome sequencing and assembly.</title>
        <authorList>
            <person name="Almutairi H."/>
            <person name="Gatherer D."/>
        </authorList>
    </citation>
    <scope>NUCLEOTIDE SEQUENCE [LARGE SCALE GENOMIC DNA]</scope>
    <source>
        <strain evidence="2 3">C119</strain>
    </source>
</reference>
<dbReference type="GO" id="GO:0043248">
    <property type="term" value="P:proteasome assembly"/>
    <property type="evidence" value="ECO:0007669"/>
    <property type="project" value="InterPro"/>
</dbReference>
<name>A0A836IKN2_9TRYP</name>
<comment type="caution">
    <text evidence="2">The sequence shown here is derived from an EMBL/GenBank/DDBJ whole genome shotgun (WGS) entry which is preliminary data.</text>
</comment>
<proteinExistence type="predicted"/>
<dbReference type="KEGG" id="phet:94290751"/>
<evidence type="ECO:0008006" key="4">
    <source>
        <dbReference type="Google" id="ProtNLM"/>
    </source>
</evidence>
<dbReference type="GeneID" id="94290751"/>